<sequence>MLLKSEITQAITSQQQQLLSQQTYPRKILEKIKILPNFALVVSGIRRSGKSTLLTQLIKKQAENNYLFLNFDTPQLFNFEFSDFALLDEIIAENPQIQTLYFDEIQVIDGWEVYVRGKLDQGYQVVATGSNASLLSRELGTKLTGRHISKELFPFSFVEFCEFLGKAKNAEGVSDYLTLGGFPQYLQFNEDEILNALINDILYRDIIVRFGIRDERAMKRLLLFLAGNVGNLISANKLKQSLEVKSTSTVQEYLSHLEQAYVIHLLPKFAYSYKTQLANPRKVYFIDNGLQRVISPSFSQDLGRKLENAVFWELRRQFSELYYYNENNKECDFVVCQNSTPTQIIQVCWQINAENIARERDGLVDAMNFFKLEQGVIVTFDQEDKMIVDGKVIEIVPFWKVFGEQNYG</sequence>
<evidence type="ECO:0000313" key="3">
    <source>
        <dbReference type="EMBL" id="SUB24853.1"/>
    </source>
</evidence>
<dbReference type="InterPro" id="IPR025420">
    <property type="entry name" value="DUF4143"/>
</dbReference>
<reference evidence="3 4" key="1">
    <citation type="submission" date="2018-06" db="EMBL/GenBank/DDBJ databases">
        <authorList>
            <consortium name="Pathogen Informatics"/>
            <person name="Doyle S."/>
        </authorList>
    </citation>
    <scope>NUCLEOTIDE SEQUENCE [LARGE SCALE GENOMIC DNA]</scope>
    <source>
        <strain evidence="4">NCTC 11297</strain>
    </source>
</reference>
<organism evidence="3 4">
    <name type="scientific">Avibacterium avium</name>
    <name type="common">Pasteurella avium</name>
    <dbReference type="NCBI Taxonomy" id="751"/>
    <lineage>
        <taxon>Bacteria</taxon>
        <taxon>Pseudomonadati</taxon>
        <taxon>Pseudomonadota</taxon>
        <taxon>Gammaproteobacteria</taxon>
        <taxon>Pasteurellales</taxon>
        <taxon>Pasteurellaceae</taxon>
        <taxon>Avibacterium</taxon>
    </lineage>
</organism>
<feature type="domain" description="AAA" evidence="1">
    <location>
        <begin position="39"/>
        <end position="161"/>
    </location>
</feature>
<accession>A0A379AUQ2</accession>
<dbReference type="EMBL" id="UGSP01000001">
    <property type="protein sequence ID" value="SUB24853.1"/>
    <property type="molecule type" value="Genomic_DNA"/>
</dbReference>
<dbReference type="SUPFAM" id="SSF52540">
    <property type="entry name" value="P-loop containing nucleoside triphosphate hydrolases"/>
    <property type="match status" value="1"/>
</dbReference>
<name>A0A379AUQ2_AVIAV</name>
<dbReference type="PANTHER" id="PTHR33295:SF8">
    <property type="entry name" value="AAA+ ATPASE DOMAIN-CONTAINING PROTEIN"/>
    <property type="match status" value="1"/>
</dbReference>
<dbReference type="InterPro" id="IPR027417">
    <property type="entry name" value="P-loop_NTPase"/>
</dbReference>
<dbReference type="AlphaFoldDB" id="A0A379AUQ2"/>
<proteinExistence type="predicted"/>
<keyword evidence="4" id="KW-1185">Reference proteome</keyword>
<protein>
    <recommendedName>
        <fullName evidence="5">ATPase</fullName>
    </recommendedName>
</protein>
<evidence type="ECO:0000313" key="4">
    <source>
        <dbReference type="Proteomes" id="UP000255098"/>
    </source>
</evidence>
<dbReference type="Pfam" id="PF13635">
    <property type="entry name" value="DUF4143"/>
    <property type="match status" value="1"/>
</dbReference>
<dbReference type="Pfam" id="PF13173">
    <property type="entry name" value="AAA_14"/>
    <property type="match status" value="1"/>
</dbReference>
<feature type="domain" description="DUF4143" evidence="2">
    <location>
        <begin position="204"/>
        <end position="349"/>
    </location>
</feature>
<evidence type="ECO:0000259" key="2">
    <source>
        <dbReference type="Pfam" id="PF13635"/>
    </source>
</evidence>
<evidence type="ECO:0008006" key="5">
    <source>
        <dbReference type="Google" id="ProtNLM"/>
    </source>
</evidence>
<dbReference type="InterPro" id="IPR041682">
    <property type="entry name" value="AAA_14"/>
</dbReference>
<dbReference type="Proteomes" id="UP000255098">
    <property type="component" value="Unassembled WGS sequence"/>
</dbReference>
<gene>
    <name evidence="3" type="ORF">NCTC11297_01917</name>
</gene>
<dbReference type="GeneID" id="300134103"/>
<evidence type="ECO:0000259" key="1">
    <source>
        <dbReference type="Pfam" id="PF13173"/>
    </source>
</evidence>
<dbReference type="RefSeq" id="WP_115249975.1">
    <property type="nucleotide sequence ID" value="NZ_UGSP01000001.1"/>
</dbReference>
<dbReference type="PANTHER" id="PTHR33295">
    <property type="entry name" value="ATPASE"/>
    <property type="match status" value="1"/>
</dbReference>